<dbReference type="EMBL" id="CP001670">
    <property type="protein sequence ID" value="AFZ81056.1"/>
    <property type="molecule type" value="Genomic_DNA"/>
</dbReference>
<comment type="subcellular location">
    <subcellularLocation>
        <location evidence="1">Cytoplasm</location>
    </subcellularLocation>
</comment>
<dbReference type="Pfam" id="PF00400">
    <property type="entry name" value="WD40"/>
    <property type="match status" value="1"/>
</dbReference>
<evidence type="ECO:0000256" key="1">
    <source>
        <dbReference type="ARBA" id="ARBA00004496"/>
    </source>
</evidence>
<dbReference type="STRING" id="1537102.L0B1D2"/>
<keyword evidence="5" id="KW-1185">Reference proteome</keyword>
<name>L0B1D2_THEEQ</name>
<dbReference type="PANTHER" id="PTHR22842">
    <property type="entry name" value="WD40 REPEAT PROTEIN"/>
    <property type="match status" value="1"/>
</dbReference>
<dbReference type="InterPro" id="IPR001680">
    <property type="entry name" value="WD40_rpt"/>
</dbReference>
<dbReference type="AlphaFoldDB" id="L0B1D2"/>
<sequence>MVKIWDNRSRNPVQSFPDASDSITCVEEHSQVISTSCIDGKVRHYDLRKGVLNIDSFQSPIVSFVYSTNFPLRIRMSILSGTSDCYIIGLLDDTIRLVELGDTLKTYKGHVYNNYRIKSTMDPLEKFVISGCCSGDILYYSLDGSSARTLYRGAHKGAVTCIAFSNPQLLTSAGKLKRDLEKNVRESLKSDSIAVSTGRDGALNVYTLSYRE</sequence>
<organism evidence="4 5">
    <name type="scientific">Theileria equi strain WA</name>
    <dbReference type="NCBI Taxonomy" id="1537102"/>
    <lineage>
        <taxon>Eukaryota</taxon>
        <taxon>Sar</taxon>
        <taxon>Alveolata</taxon>
        <taxon>Apicomplexa</taxon>
        <taxon>Aconoidasida</taxon>
        <taxon>Piroplasmida</taxon>
        <taxon>Theileriidae</taxon>
        <taxon>Theileria</taxon>
    </lineage>
</organism>
<dbReference type="GeneID" id="15804860"/>
<keyword evidence="2" id="KW-0963">Cytoplasm</keyword>
<reference evidence="4 5" key="1">
    <citation type="journal article" date="2012" name="BMC Genomics">
        <title>Comparative genomic analysis and phylogenetic position of Theileria equi.</title>
        <authorList>
            <person name="Kappmeyer L.S."/>
            <person name="Thiagarajan M."/>
            <person name="Herndon D.R."/>
            <person name="Ramsay J.D."/>
            <person name="Caler E."/>
            <person name="Djikeng A."/>
            <person name="Gillespie J.J."/>
            <person name="Lau A.O."/>
            <person name="Roalson E.H."/>
            <person name="Silva J.C."/>
            <person name="Silva M.G."/>
            <person name="Suarez C.E."/>
            <person name="Ueti M.W."/>
            <person name="Nene V.M."/>
            <person name="Mealey R.H."/>
            <person name="Knowles D.P."/>
            <person name="Brayton K.A."/>
        </authorList>
    </citation>
    <scope>NUCLEOTIDE SEQUENCE [LARGE SCALE GENOMIC DNA]</scope>
    <source>
        <strain evidence="4 5">WA</strain>
    </source>
</reference>
<protein>
    <submittedName>
        <fullName evidence="4">WD domain, G-beta repeat domain-containing protein</fullName>
    </submittedName>
</protein>
<dbReference type="RefSeq" id="XP_004830722.1">
    <property type="nucleotide sequence ID" value="XM_004830665.1"/>
</dbReference>
<evidence type="ECO:0000256" key="3">
    <source>
        <dbReference type="ARBA" id="ARBA00038145"/>
    </source>
</evidence>
<dbReference type="eggNOG" id="KOG0316">
    <property type="taxonomic scope" value="Eukaryota"/>
</dbReference>
<proteinExistence type="inferred from homology"/>
<comment type="similarity">
    <text evidence="3">Belongs to the WD repeat MORG1 family.</text>
</comment>
<dbReference type="SUPFAM" id="SSF50978">
    <property type="entry name" value="WD40 repeat-like"/>
    <property type="match status" value="1"/>
</dbReference>
<dbReference type="SMART" id="SM00320">
    <property type="entry name" value="WD40"/>
    <property type="match status" value="3"/>
</dbReference>
<dbReference type="VEuPathDB" id="PiroplasmaDB:BEWA_004640"/>
<dbReference type="Gene3D" id="2.130.10.10">
    <property type="entry name" value="YVTN repeat-like/Quinoprotein amine dehydrogenase"/>
    <property type="match status" value="1"/>
</dbReference>
<dbReference type="Proteomes" id="UP000031512">
    <property type="component" value="Chromosome 3"/>
</dbReference>
<evidence type="ECO:0000313" key="5">
    <source>
        <dbReference type="Proteomes" id="UP000031512"/>
    </source>
</evidence>
<evidence type="ECO:0000313" key="4">
    <source>
        <dbReference type="EMBL" id="AFZ81056.1"/>
    </source>
</evidence>
<dbReference type="GO" id="GO:0000398">
    <property type="term" value="P:mRNA splicing, via spliceosome"/>
    <property type="evidence" value="ECO:0007669"/>
    <property type="project" value="TreeGrafter"/>
</dbReference>
<dbReference type="GO" id="GO:0071013">
    <property type="term" value="C:catalytic step 2 spliceosome"/>
    <property type="evidence" value="ECO:0007669"/>
    <property type="project" value="TreeGrafter"/>
</dbReference>
<dbReference type="InterPro" id="IPR051980">
    <property type="entry name" value="WD_repeat_MORG1"/>
</dbReference>
<dbReference type="GO" id="GO:0005737">
    <property type="term" value="C:cytoplasm"/>
    <property type="evidence" value="ECO:0007669"/>
    <property type="project" value="UniProtKB-SubCell"/>
</dbReference>
<dbReference type="InterPro" id="IPR015943">
    <property type="entry name" value="WD40/YVTN_repeat-like_dom_sf"/>
</dbReference>
<dbReference type="InterPro" id="IPR036322">
    <property type="entry name" value="WD40_repeat_dom_sf"/>
</dbReference>
<dbReference type="OrthoDB" id="71437at2759"/>
<dbReference type="PANTHER" id="PTHR22842:SF3">
    <property type="entry name" value="WD REPEAT DOMAIN-CONTAINING PROTEIN 83"/>
    <property type="match status" value="1"/>
</dbReference>
<gene>
    <name evidence="4" type="ORF">BEWA_004640</name>
</gene>
<dbReference type="KEGG" id="beq:BEWA_004640"/>
<accession>L0B1D2</accession>
<evidence type="ECO:0000256" key="2">
    <source>
        <dbReference type="ARBA" id="ARBA00022490"/>
    </source>
</evidence>